<keyword evidence="2" id="KW-1185">Reference proteome</keyword>
<comment type="caution">
    <text evidence="1">The sequence shown here is derived from an EMBL/GenBank/DDBJ whole genome shotgun (WGS) entry which is preliminary data.</text>
</comment>
<reference evidence="1 2" key="1">
    <citation type="submission" date="2018-11" db="EMBL/GenBank/DDBJ databases">
        <title>Chitinophaga lutea sp.nov., isolate from arsenic contaminated soil.</title>
        <authorList>
            <person name="Zong Y."/>
        </authorList>
    </citation>
    <scope>NUCLEOTIDE SEQUENCE [LARGE SCALE GENOMIC DNA]</scope>
    <source>
        <strain evidence="1 2">ZY74</strain>
    </source>
</reference>
<protein>
    <submittedName>
        <fullName evidence="1">Uncharacterized protein</fullName>
    </submittedName>
</protein>
<evidence type="ECO:0000313" key="1">
    <source>
        <dbReference type="EMBL" id="RPE13951.1"/>
    </source>
</evidence>
<dbReference type="Proteomes" id="UP000278351">
    <property type="component" value="Unassembled WGS sequence"/>
</dbReference>
<accession>A0A3N4Q8Q8</accession>
<dbReference type="OrthoDB" id="677886at2"/>
<dbReference type="EMBL" id="RPDH01000001">
    <property type="protein sequence ID" value="RPE13951.1"/>
    <property type="molecule type" value="Genomic_DNA"/>
</dbReference>
<proteinExistence type="predicted"/>
<gene>
    <name evidence="1" type="ORF">EGT74_10690</name>
</gene>
<dbReference type="AlphaFoldDB" id="A0A3N4Q8Q8"/>
<sequence length="72" mass="7923">MEPFTVTIAGQSYEVQPYASSYSVSFHITAGDTTIIFELDEEDNLRARTTGVPADAALVGQLAEEITRHFSR</sequence>
<name>A0A3N4Q8Q8_9BACT</name>
<dbReference type="RefSeq" id="WP_123846465.1">
    <property type="nucleotide sequence ID" value="NZ_RPDH01000001.1"/>
</dbReference>
<organism evidence="1 2">
    <name type="scientific">Chitinophaga lutea</name>
    <dbReference type="NCBI Taxonomy" id="2488634"/>
    <lineage>
        <taxon>Bacteria</taxon>
        <taxon>Pseudomonadati</taxon>
        <taxon>Bacteroidota</taxon>
        <taxon>Chitinophagia</taxon>
        <taxon>Chitinophagales</taxon>
        <taxon>Chitinophagaceae</taxon>
        <taxon>Chitinophaga</taxon>
    </lineage>
</organism>
<evidence type="ECO:0000313" key="2">
    <source>
        <dbReference type="Proteomes" id="UP000278351"/>
    </source>
</evidence>